<reference evidence="1 2" key="1">
    <citation type="submission" date="2020-11" db="EMBL/GenBank/DDBJ databases">
        <title>P. mediterranea TC4 genome.</title>
        <authorList>
            <person name="Molmeret M."/>
        </authorList>
    </citation>
    <scope>NUCLEOTIDE SEQUENCE [LARGE SCALE GENOMIC DNA]</scope>
    <source>
        <strain evidence="1 2">TC4</strain>
    </source>
</reference>
<sequence>MKYLLTIVFFIFTWTTVYGQTTDLSTTVEAQNLTGSSISQAHFYERYTYLVTISNTGAPVSNADFNLSLSSVNNIESAVAQNNLGGAVSPAAINILGSSIDGILPNMPNSSSIEILVTVRASPIFLGGATASVMVNPPVGTTDTNPSTNTSVISIIMTERPIDFQVSQTQIIPVSNGSLTSWGDSVTYEMTILNNSGIEYPLQNFLIAAQNINGAGSAIVTLENLTCVSSNGMSCPTLSGINPTSSVNLTNQFEFYNHGEEIVFPAGASFTLSIRYKVEEGDCSRLTPNQPLKIGNRISIQSYINNTGFNTSNLIDTDALLNTSCPCTDLTAQVDKVSPTGGTLSAWTDIVTFDYTFTNNGPLDIIAGAYLINTSTLNTGIEILSVNCISTTGPINCSDINIVTTTDFRWLTDDFTFPSNSSITVRTTVRF</sequence>
<protein>
    <recommendedName>
        <fullName evidence="3">DUF11 domain-containing protein</fullName>
    </recommendedName>
</protein>
<evidence type="ECO:0008006" key="3">
    <source>
        <dbReference type="Google" id="ProtNLM"/>
    </source>
</evidence>
<feature type="non-terminal residue" evidence="1">
    <location>
        <position position="431"/>
    </location>
</feature>
<dbReference type="EMBL" id="JADKYU010000112">
    <property type="protein sequence ID" value="MBF4983210.1"/>
    <property type="molecule type" value="Genomic_DNA"/>
</dbReference>
<proteinExistence type="predicted"/>
<dbReference type="Proteomes" id="UP001194729">
    <property type="component" value="Unassembled WGS sequence"/>
</dbReference>
<evidence type="ECO:0000313" key="2">
    <source>
        <dbReference type="Proteomes" id="UP001194729"/>
    </source>
</evidence>
<keyword evidence="2" id="KW-1185">Reference proteome</keyword>
<comment type="caution">
    <text evidence="1">The sequence shown here is derived from an EMBL/GenBank/DDBJ whole genome shotgun (WGS) entry which is preliminary data.</text>
</comment>
<organism evidence="1 2">
    <name type="scientific">Nonlabens mediterrranea</name>
    <dbReference type="NCBI Taxonomy" id="1419947"/>
    <lineage>
        <taxon>Bacteria</taxon>
        <taxon>Pseudomonadati</taxon>
        <taxon>Bacteroidota</taxon>
        <taxon>Flavobacteriia</taxon>
        <taxon>Flavobacteriales</taxon>
        <taxon>Flavobacteriaceae</taxon>
        <taxon>Nonlabens</taxon>
    </lineage>
</organism>
<accession>A0ABS0A1F3</accession>
<evidence type="ECO:0000313" key="1">
    <source>
        <dbReference type="EMBL" id="MBF4983210.1"/>
    </source>
</evidence>
<gene>
    <name evidence="1" type="ORF">FNJ87_02285</name>
</gene>
<name>A0ABS0A1F3_9FLAO</name>